<dbReference type="Pfam" id="PF02608">
    <property type="entry name" value="Bmp"/>
    <property type="match status" value="1"/>
</dbReference>
<keyword evidence="4 7" id="KW-0732">Signal</keyword>
<sequence>MKNIRKFIVLLLVLITFTACGNSDNGNNEIPKVALLIGNRGDMSFNDSAVRGVEKAGKDFEVDVKVIEYGHETDKFETTFVDTAETGYDVIITGSSFVDYIENHSATYPNTTFIIFDGEVDYTNGKNKNVNSIIYSANEASYVGGYLSAKLSETGVIGFLGGQEAPIINDFLVGFIQGAKEANPNVKVAVSFVGNYNDSSKGKELSLAMHNQKADMIFNVAGGAGVGLIEAADESKFYVLGVDSDQAMIYDASGKLNFAKVIPTSVMKNVDESLYRAIDLYLKKELNIGGKDTLGLKENGVGIAENKYYEEMVSQELRDEVKALLGRITSGEIKVDTAYGKTTDEITTIRDSVRP</sequence>
<evidence type="ECO:0000256" key="7">
    <source>
        <dbReference type="SAM" id="SignalP"/>
    </source>
</evidence>
<keyword evidence="10" id="KW-1185">Reference proteome</keyword>
<evidence type="ECO:0000256" key="5">
    <source>
        <dbReference type="ARBA" id="ARBA00023136"/>
    </source>
</evidence>
<name>A0A0X8GZK3_9FIRM</name>
<feature type="chain" id="PRO_5007066713" description="ABC transporter substrate-binding protein PnrA-like domain-containing protein" evidence="7">
    <location>
        <begin position="22"/>
        <end position="355"/>
    </location>
</feature>
<gene>
    <name evidence="9" type="ORF">AOC36_04595</name>
</gene>
<dbReference type="SUPFAM" id="SSF53822">
    <property type="entry name" value="Periplasmic binding protein-like I"/>
    <property type="match status" value="1"/>
</dbReference>
<feature type="domain" description="ABC transporter substrate-binding protein PnrA-like" evidence="8">
    <location>
        <begin position="35"/>
        <end position="332"/>
    </location>
</feature>
<dbReference type="GO" id="GO:0005886">
    <property type="term" value="C:plasma membrane"/>
    <property type="evidence" value="ECO:0007669"/>
    <property type="project" value="UniProtKB-SubCell"/>
</dbReference>
<dbReference type="Proteomes" id="UP000063781">
    <property type="component" value="Chromosome"/>
</dbReference>
<dbReference type="PROSITE" id="PS51257">
    <property type="entry name" value="PROKAR_LIPOPROTEIN"/>
    <property type="match status" value="1"/>
</dbReference>
<evidence type="ECO:0000256" key="2">
    <source>
        <dbReference type="ARBA" id="ARBA00008610"/>
    </source>
</evidence>
<keyword evidence="3" id="KW-1003">Cell membrane</keyword>
<dbReference type="KEGG" id="erl:AOC36_04595"/>
<evidence type="ECO:0000313" key="9">
    <source>
        <dbReference type="EMBL" id="AMC93275.1"/>
    </source>
</evidence>
<evidence type="ECO:0000259" key="8">
    <source>
        <dbReference type="Pfam" id="PF02608"/>
    </source>
</evidence>
<dbReference type="PANTHER" id="PTHR34296">
    <property type="entry name" value="TRANSCRIPTIONAL ACTIVATOR PROTEIN MED"/>
    <property type="match status" value="1"/>
</dbReference>
<dbReference type="PANTHER" id="PTHR34296:SF2">
    <property type="entry name" value="ABC TRANSPORTER GUANOSINE-BINDING PROTEIN NUPN"/>
    <property type="match status" value="1"/>
</dbReference>
<dbReference type="OrthoDB" id="9769871at2"/>
<evidence type="ECO:0000256" key="6">
    <source>
        <dbReference type="ARBA" id="ARBA00023288"/>
    </source>
</evidence>
<protein>
    <recommendedName>
        <fullName evidence="8">ABC transporter substrate-binding protein PnrA-like domain-containing protein</fullName>
    </recommendedName>
</protein>
<comment type="subcellular location">
    <subcellularLocation>
        <location evidence="1">Cell membrane</location>
        <topology evidence="1">Lipid-anchor</topology>
    </subcellularLocation>
</comment>
<evidence type="ECO:0000313" key="10">
    <source>
        <dbReference type="Proteomes" id="UP000063781"/>
    </source>
</evidence>
<organism evidence="9 10">
    <name type="scientific">Erysipelothrix larvae</name>
    <dbReference type="NCBI Taxonomy" id="1514105"/>
    <lineage>
        <taxon>Bacteria</taxon>
        <taxon>Bacillati</taxon>
        <taxon>Bacillota</taxon>
        <taxon>Erysipelotrichia</taxon>
        <taxon>Erysipelotrichales</taxon>
        <taxon>Erysipelotrichaceae</taxon>
        <taxon>Erysipelothrix</taxon>
    </lineage>
</organism>
<feature type="signal peptide" evidence="7">
    <location>
        <begin position="1"/>
        <end position="21"/>
    </location>
</feature>
<reference evidence="9 10" key="1">
    <citation type="submission" date="2015-10" db="EMBL/GenBank/DDBJ databases">
        <title>Erysipelothrix larvae sp. LV19 isolated from the larval gut of the rhinoceros beetle, Trypoxylus dichotomus.</title>
        <authorList>
            <person name="Lim S."/>
            <person name="Kim B.-C."/>
        </authorList>
    </citation>
    <scope>NUCLEOTIDE SEQUENCE [LARGE SCALE GENOMIC DNA]</scope>
    <source>
        <strain evidence="9 10">LV19</strain>
    </source>
</reference>
<keyword evidence="6" id="KW-0449">Lipoprotein</keyword>
<dbReference type="RefSeq" id="WP_067631882.1">
    <property type="nucleotide sequence ID" value="NZ_CP013213.1"/>
</dbReference>
<dbReference type="InterPro" id="IPR003760">
    <property type="entry name" value="PnrA-like"/>
</dbReference>
<dbReference type="InterPro" id="IPR028082">
    <property type="entry name" value="Peripla_BP_I"/>
</dbReference>
<dbReference type="Gene3D" id="3.40.50.2300">
    <property type="match status" value="2"/>
</dbReference>
<dbReference type="STRING" id="1514105.AOC36_04595"/>
<keyword evidence="5" id="KW-0472">Membrane</keyword>
<evidence type="ECO:0000256" key="1">
    <source>
        <dbReference type="ARBA" id="ARBA00004193"/>
    </source>
</evidence>
<evidence type="ECO:0000256" key="4">
    <source>
        <dbReference type="ARBA" id="ARBA00022729"/>
    </source>
</evidence>
<accession>A0A0X8GZK3</accession>
<dbReference type="CDD" id="cd19964">
    <property type="entry name" value="PBP1_BMP-like"/>
    <property type="match status" value="1"/>
</dbReference>
<evidence type="ECO:0000256" key="3">
    <source>
        <dbReference type="ARBA" id="ARBA00022475"/>
    </source>
</evidence>
<dbReference type="AlphaFoldDB" id="A0A0X8GZK3"/>
<dbReference type="EMBL" id="CP013213">
    <property type="protein sequence ID" value="AMC93275.1"/>
    <property type="molecule type" value="Genomic_DNA"/>
</dbReference>
<comment type="similarity">
    <text evidence="2">Belongs to the BMP lipoprotein family.</text>
</comment>
<proteinExistence type="inferred from homology"/>
<dbReference type="InterPro" id="IPR050957">
    <property type="entry name" value="BMP_lipoprotein"/>
</dbReference>